<dbReference type="EC" id="3.4.22.-" evidence="2"/>
<dbReference type="InterPro" id="IPR041999">
    <property type="entry name" value="Sortase_D_1"/>
</dbReference>
<dbReference type="Proteomes" id="UP001168640">
    <property type="component" value="Unassembled WGS sequence"/>
</dbReference>
<dbReference type="SUPFAM" id="SSF63817">
    <property type="entry name" value="Sortase"/>
    <property type="match status" value="1"/>
</dbReference>
<gene>
    <name evidence="2" type="ORF">QVZ43_05635</name>
</gene>
<dbReference type="CDD" id="cd05828">
    <property type="entry name" value="Sortase_D_1"/>
    <property type="match status" value="1"/>
</dbReference>
<proteinExistence type="predicted"/>
<dbReference type="InterPro" id="IPR022445">
    <property type="entry name" value="Sortase_proteobact_type"/>
</dbReference>
<evidence type="ECO:0000313" key="3">
    <source>
        <dbReference type="Proteomes" id="UP001168640"/>
    </source>
</evidence>
<dbReference type="GO" id="GO:0016787">
    <property type="term" value="F:hydrolase activity"/>
    <property type="evidence" value="ECO:0007669"/>
    <property type="project" value="UniProtKB-KW"/>
</dbReference>
<evidence type="ECO:0000313" key="2">
    <source>
        <dbReference type="EMBL" id="MDO3721195.1"/>
    </source>
</evidence>
<name>A0ABT8VYY8_9GAMM</name>
<dbReference type="InterPro" id="IPR005754">
    <property type="entry name" value="Sortase"/>
</dbReference>
<dbReference type="EMBL" id="JAUMIS010000001">
    <property type="protein sequence ID" value="MDO3721195.1"/>
    <property type="molecule type" value="Genomic_DNA"/>
</dbReference>
<sequence>MKRVWLTLFVLSSGLLMAGLWVPLKALVAQELLTMAWAESQARQTDVRPWPWADTWPVARLILPEQAQSMIVLSGSDGESLAFGPGWFYGYQNGSGPVVIAGHRDTHFKSLQQLEPGHLVQLQSRDGRWRYYRVISSRVIDSRKHRLNTGQLARNSLTLVTCYPFDGMTAGGPLRYVVEARAPHHEETTGTDSPPSNLLPIDTVAGL</sequence>
<dbReference type="Gene3D" id="2.40.260.10">
    <property type="entry name" value="Sortase"/>
    <property type="match status" value="1"/>
</dbReference>
<dbReference type="Pfam" id="PF04203">
    <property type="entry name" value="Sortase"/>
    <property type="match status" value="1"/>
</dbReference>
<dbReference type="RefSeq" id="WP_302909186.1">
    <property type="nucleotide sequence ID" value="NZ_JAUMIS010000001.1"/>
</dbReference>
<accession>A0ABT8VYY8</accession>
<keyword evidence="1 2" id="KW-0378">Hydrolase</keyword>
<reference evidence="2" key="1">
    <citation type="submission" date="2023-07" db="EMBL/GenBank/DDBJ databases">
        <title>Marinobacter sp. chi1 genome sequencing and assembly.</title>
        <authorList>
            <person name="Park S."/>
        </authorList>
    </citation>
    <scope>NUCLEOTIDE SEQUENCE</scope>
    <source>
        <strain evidence="2">Chi1</strain>
    </source>
</reference>
<organism evidence="2 3">
    <name type="scientific">Marinobacter suaedae</name>
    <dbReference type="NCBI Taxonomy" id="3057675"/>
    <lineage>
        <taxon>Bacteria</taxon>
        <taxon>Pseudomonadati</taxon>
        <taxon>Pseudomonadota</taxon>
        <taxon>Gammaproteobacteria</taxon>
        <taxon>Pseudomonadales</taxon>
        <taxon>Marinobacteraceae</taxon>
        <taxon>Marinobacter</taxon>
    </lineage>
</organism>
<dbReference type="NCBIfam" id="TIGR03784">
    <property type="entry name" value="marine_sortase"/>
    <property type="match status" value="1"/>
</dbReference>
<dbReference type="InterPro" id="IPR023365">
    <property type="entry name" value="Sortase_dom-sf"/>
</dbReference>
<protein>
    <submittedName>
        <fullName evidence="2">Class GN sortase</fullName>
        <ecNumber evidence="2">3.4.22.-</ecNumber>
    </submittedName>
</protein>
<evidence type="ECO:0000256" key="1">
    <source>
        <dbReference type="ARBA" id="ARBA00022801"/>
    </source>
</evidence>
<comment type="caution">
    <text evidence="2">The sequence shown here is derived from an EMBL/GenBank/DDBJ whole genome shotgun (WGS) entry which is preliminary data.</text>
</comment>
<keyword evidence="3" id="KW-1185">Reference proteome</keyword>